<sequence length="52" mass="5847">MLKSVFQQSRLGVARQMFGLVVDTEKILVPGIPTRQRLTGLSNPAKPFYPYP</sequence>
<reference evidence="1" key="1">
    <citation type="submission" date="2020-02" db="EMBL/GenBank/DDBJ databases">
        <authorList>
            <person name="Meier V. D."/>
        </authorList>
    </citation>
    <scope>NUCLEOTIDE SEQUENCE</scope>
    <source>
        <strain evidence="1">AVDCRST_MAG86</strain>
    </source>
</reference>
<gene>
    <name evidence="1" type="ORF">AVDCRST_MAG86-1755</name>
</gene>
<protein>
    <submittedName>
        <fullName evidence="1">Uncharacterized protein</fullName>
    </submittedName>
</protein>
<proteinExistence type="predicted"/>
<dbReference type="AlphaFoldDB" id="A0A6J4VBH6"/>
<accession>A0A6J4VBH6</accession>
<evidence type="ECO:0000313" key="1">
    <source>
        <dbReference type="EMBL" id="CAA9570869.1"/>
    </source>
</evidence>
<name>A0A6J4VBH6_9DEIN</name>
<organism evidence="1">
    <name type="scientific">uncultured Truepera sp</name>
    <dbReference type="NCBI Taxonomy" id="543023"/>
    <lineage>
        <taxon>Bacteria</taxon>
        <taxon>Thermotogati</taxon>
        <taxon>Deinococcota</taxon>
        <taxon>Deinococci</taxon>
        <taxon>Trueperales</taxon>
        <taxon>Trueperaceae</taxon>
        <taxon>Truepera</taxon>
        <taxon>environmental samples</taxon>
    </lineage>
</organism>
<dbReference type="EMBL" id="CADCWP010000121">
    <property type="protein sequence ID" value="CAA9570869.1"/>
    <property type="molecule type" value="Genomic_DNA"/>
</dbReference>